<feature type="DNA-binding region" description="H-T-H motif" evidence="2">
    <location>
        <begin position="56"/>
        <end position="75"/>
    </location>
</feature>
<feature type="domain" description="HTH tetR-type" evidence="3">
    <location>
        <begin position="33"/>
        <end position="93"/>
    </location>
</feature>
<dbReference type="EMBL" id="CAJHCQ010000004">
    <property type="protein sequence ID" value="CAD6525859.1"/>
    <property type="molecule type" value="Genomic_DNA"/>
</dbReference>
<reference evidence="4 5" key="1">
    <citation type="submission" date="2020-10" db="EMBL/GenBank/DDBJ databases">
        <authorList>
            <person name="Peeters C."/>
        </authorList>
    </citation>
    <scope>NUCLEOTIDE SEQUENCE [LARGE SCALE GENOMIC DNA]</scope>
    <source>
        <strain evidence="4 5">LMG 27952</strain>
    </source>
</reference>
<keyword evidence="5" id="KW-1185">Reference proteome</keyword>
<dbReference type="Pfam" id="PF00440">
    <property type="entry name" value="TetR_N"/>
    <property type="match status" value="1"/>
</dbReference>
<dbReference type="RefSeq" id="WP_201695622.1">
    <property type="nucleotide sequence ID" value="NZ_CAJHCQ010000004.1"/>
</dbReference>
<evidence type="ECO:0000313" key="4">
    <source>
        <dbReference type="EMBL" id="CAD6525859.1"/>
    </source>
</evidence>
<organism evidence="4 5">
    <name type="scientific">Paraburkholderia hiiakae</name>
    <dbReference type="NCBI Taxonomy" id="1081782"/>
    <lineage>
        <taxon>Bacteria</taxon>
        <taxon>Pseudomonadati</taxon>
        <taxon>Pseudomonadota</taxon>
        <taxon>Betaproteobacteria</taxon>
        <taxon>Burkholderiales</taxon>
        <taxon>Burkholderiaceae</taxon>
        <taxon>Paraburkholderia</taxon>
    </lineage>
</organism>
<dbReference type="SUPFAM" id="SSF46689">
    <property type="entry name" value="Homeodomain-like"/>
    <property type="match status" value="1"/>
</dbReference>
<dbReference type="PROSITE" id="PS50977">
    <property type="entry name" value="HTH_TETR_2"/>
    <property type="match status" value="1"/>
</dbReference>
<dbReference type="InterPro" id="IPR009057">
    <property type="entry name" value="Homeodomain-like_sf"/>
</dbReference>
<evidence type="ECO:0000256" key="2">
    <source>
        <dbReference type="PROSITE-ProRule" id="PRU00335"/>
    </source>
</evidence>
<evidence type="ECO:0000259" key="3">
    <source>
        <dbReference type="PROSITE" id="PS50977"/>
    </source>
</evidence>
<accession>A0ABM8NHJ5</accession>
<proteinExistence type="predicted"/>
<sequence length="231" mass="25891">MSRQHETQGASARRVRLAIPSGLRRHPRQARSVKLVETLKGAAREILEQGGRAALSVSVLSQRAGLAPSSIYKYFPTLDDLIAAIFDDHRMEYRQRLLDGIAALPPESTLYDGTVLVVETGIELLRKWSRIDPAFNVKAAHYDELVRLNLIRPDAFWRRGVTPALLARFAHEICVEDPRKARFLVYQTLMALPRALVLERPDSLADPKTPHRIARMLCALLTGGLSCRTPP</sequence>
<dbReference type="Gene3D" id="1.10.357.10">
    <property type="entry name" value="Tetracycline Repressor, domain 2"/>
    <property type="match status" value="1"/>
</dbReference>
<gene>
    <name evidence="4" type="ORF">LMG27952_01864</name>
</gene>
<keyword evidence="1 2" id="KW-0238">DNA-binding</keyword>
<evidence type="ECO:0000313" key="5">
    <source>
        <dbReference type="Proteomes" id="UP000656319"/>
    </source>
</evidence>
<protein>
    <recommendedName>
        <fullName evidence="3">HTH tetR-type domain-containing protein</fullName>
    </recommendedName>
</protein>
<dbReference type="Proteomes" id="UP000656319">
    <property type="component" value="Unassembled WGS sequence"/>
</dbReference>
<dbReference type="InterPro" id="IPR001647">
    <property type="entry name" value="HTH_TetR"/>
</dbReference>
<evidence type="ECO:0000256" key="1">
    <source>
        <dbReference type="ARBA" id="ARBA00023125"/>
    </source>
</evidence>
<name>A0ABM8NHJ5_9BURK</name>
<comment type="caution">
    <text evidence="4">The sequence shown here is derived from an EMBL/GenBank/DDBJ whole genome shotgun (WGS) entry which is preliminary data.</text>
</comment>